<evidence type="ECO:0000313" key="7">
    <source>
        <dbReference type="Proteomes" id="UP001152797"/>
    </source>
</evidence>
<dbReference type="InterPro" id="IPR003409">
    <property type="entry name" value="MORN"/>
</dbReference>
<feature type="region of interest" description="Disordered" evidence="3">
    <location>
        <begin position="299"/>
        <end position="354"/>
    </location>
</feature>
<dbReference type="InterPro" id="IPR001202">
    <property type="entry name" value="WW_dom"/>
</dbReference>
<dbReference type="GO" id="GO:0005634">
    <property type="term" value="C:nucleus"/>
    <property type="evidence" value="ECO:0007669"/>
    <property type="project" value="TreeGrafter"/>
</dbReference>
<evidence type="ECO:0000256" key="3">
    <source>
        <dbReference type="SAM" id="MobiDB-lite"/>
    </source>
</evidence>
<dbReference type="EMBL" id="CAMXCT010004013">
    <property type="protein sequence ID" value="CAI4007339.1"/>
    <property type="molecule type" value="Genomic_DNA"/>
</dbReference>
<feature type="compositionally biased region" description="Basic and acidic residues" evidence="3">
    <location>
        <begin position="790"/>
        <end position="814"/>
    </location>
</feature>
<feature type="compositionally biased region" description="Pro residues" evidence="3">
    <location>
        <begin position="167"/>
        <end position="176"/>
    </location>
</feature>
<dbReference type="PANTHER" id="PTHR15377">
    <property type="entry name" value="TRANSCRIPTION ELONGATION REGULATOR 1"/>
    <property type="match status" value="1"/>
</dbReference>
<dbReference type="PROSITE" id="PS01159">
    <property type="entry name" value="WW_DOMAIN_1"/>
    <property type="match status" value="2"/>
</dbReference>
<dbReference type="SUPFAM" id="SSF51045">
    <property type="entry name" value="WW domain"/>
    <property type="match status" value="2"/>
</dbReference>
<evidence type="ECO:0000256" key="2">
    <source>
        <dbReference type="SAM" id="Coils"/>
    </source>
</evidence>
<feature type="region of interest" description="Disordered" evidence="3">
    <location>
        <begin position="1085"/>
        <end position="1203"/>
    </location>
</feature>
<keyword evidence="1" id="KW-0677">Repeat</keyword>
<gene>
    <name evidence="5" type="ORF">C1SCF055_LOCUS32903</name>
</gene>
<comment type="caution">
    <text evidence="5">The sequence shown here is derived from an EMBL/GenBank/DDBJ whole genome shotgun (WGS) entry which is preliminary data.</text>
</comment>
<sequence>MDPEPNTSKAASLVHSKASVVKAVPVNTSKAASLAFAKDGFPIPPVLGPCPMPQVPPPPLTQPPQFEITAGGCIGTKMPPTQPGQLFLPGAPPPPPMLLPGGPTLSPLGPPPPGPPMAPPPMDITAAELVAAVDAAMARVVAGSVPPGLGPGSEPGLLPGQLHSPVQGPPPGPPASGPAEKVEWEAHKSQQGMPYFFCRKTGESRWVKPTGPQDVIVDAKPAAKQVQAAPKAAPAASIKDRIGEPESWETIGKTGWSRVQTDKGFTYFYHKKQKKTSWTCPPEIEKDVAELDGCLGAVEEVEESNEESNAKEDREDPERMADEVPKDDAQTEVTKPSKAERAEKRAQQVEEEQKLAKEKEKLRNFKQLLLEKGVKAFDKYEKWLPKLVHDPRFSAITGQKERKLLFDMLAKRIDSEKRKTQAVHKLKGREAFRELLTKADEMELLHGRSVERALSAMERRFGDDERWDAVAEAKRERMVAEAVEEATKRVEKEKDEARAAFRALVLRTLSSLKKDGKDDAPSFSHVRRHFEGDPCWPKLGSTEREGMYSRIVRELEESRRKQRAKQRQIQLEVEEARKKRRLTESEERMFSVLAERVKNPFSLTWEEAKEELGDFLQDLLQGLKDEELEQMYLDYQKRSIDARREAWLCILDAAGFDAIGPELEFEEVVERAFDARTDAATARAFHGMPEEVLKAAWLEWRERAYDLAIEDCQKWLRTCEHLRGCEDVEPTGGDSFDRLLRRLAAKDVRFRRLNGRPEQQTRLLAGRLRELRSLREKGHTKGEDDELDEQKDKQKDREKDKEKDRDKDNDEKGLTRKMSVQFVNGDVYTGNCKQFPEGEKRHGIGTYVYSSGTHDVYKQYQGQWQEDKKHGYGVLFYRNGGVYVGQWMNNQKHGLGVLLDSNSQGMPTYRYEGLWKEDYGRSPNVLLCHILSRIPHIPHYLLIRFGPLGLPGSGAFLLTCATLQDHQHGLGVEERDYESYFGNFNNGNRAGRGVKMNLAKAISSNEVLDANSRPKPFYEALEQELDELYKIEDLQRRSSPAMGNNDSWRSGLASSATMPNSATFHFGQFQDAGARTSLAELAFSEAPPGTGTVSPGENESGSTSTASAKRSTPLPMSIPRNGSNNDFGTPATPALQAGAASFGGGTFMGQRISSPGTSMGHQTPLQYGTGPTASERRSSSESTGQRVSPGAPGAPGNANGGFVFSMHEENDFISPQELRLEQRRIRDQLDSGDVNGVVQRLHLSRGAAGGGSAGNNSNHGRYSQDLNAADLAKKAAKRAPFRRSPMLWTEDELAAFMSCLGLSPDVSHRVMRQRFKGAAQFLSMSNVQLRKALGMVTPVERLVVRNALKRLLDGTRLEASVCSVKAMDIISDSVLSHYIIPKEELTMVSKISQGGYGTVYRGVLEPKVDRAGGAFQARRTHLVAVKDMKGERRVQLYELLKEACAGRLRMISYLLEDIDLWT</sequence>
<feature type="region of interest" description="Disordered" evidence="3">
    <location>
        <begin position="147"/>
        <end position="180"/>
    </location>
</feature>
<feature type="region of interest" description="Disordered" evidence="3">
    <location>
        <begin position="774"/>
        <end position="816"/>
    </location>
</feature>
<dbReference type="SMART" id="SM00698">
    <property type="entry name" value="MORN"/>
    <property type="match status" value="4"/>
</dbReference>
<dbReference type="Gene3D" id="1.10.10.440">
    <property type="entry name" value="FF domain"/>
    <property type="match status" value="2"/>
</dbReference>
<dbReference type="GO" id="GO:0070063">
    <property type="term" value="F:RNA polymerase binding"/>
    <property type="evidence" value="ECO:0007669"/>
    <property type="project" value="InterPro"/>
</dbReference>
<feature type="compositionally biased region" description="Basic and acidic residues" evidence="3">
    <location>
        <begin position="308"/>
        <end position="354"/>
    </location>
</feature>
<feature type="compositionally biased region" description="Polar residues" evidence="3">
    <location>
        <begin position="1151"/>
        <end position="1172"/>
    </location>
</feature>
<name>A0A9P1DE47_9DINO</name>
<evidence type="ECO:0000259" key="4">
    <source>
        <dbReference type="PROSITE" id="PS50020"/>
    </source>
</evidence>
<dbReference type="InterPro" id="IPR002713">
    <property type="entry name" value="FF_domain"/>
</dbReference>
<dbReference type="PROSITE" id="PS50020">
    <property type="entry name" value="WW_DOMAIN_2"/>
    <property type="match status" value="2"/>
</dbReference>
<dbReference type="EMBL" id="CAMXCT020004013">
    <property type="protein sequence ID" value="CAL1160714.1"/>
    <property type="molecule type" value="Genomic_DNA"/>
</dbReference>
<dbReference type="SUPFAM" id="SSF81698">
    <property type="entry name" value="FF domain"/>
    <property type="match status" value="1"/>
</dbReference>
<dbReference type="GO" id="GO:0003712">
    <property type="term" value="F:transcription coregulator activity"/>
    <property type="evidence" value="ECO:0007669"/>
    <property type="project" value="TreeGrafter"/>
</dbReference>
<accession>A0A9P1DE47</accession>
<feature type="compositionally biased region" description="Low complexity" evidence="3">
    <location>
        <begin position="1189"/>
        <end position="1201"/>
    </location>
</feature>
<keyword evidence="7" id="KW-1185">Reference proteome</keyword>
<dbReference type="InterPro" id="IPR036020">
    <property type="entry name" value="WW_dom_sf"/>
</dbReference>
<feature type="compositionally biased region" description="Polar residues" evidence="3">
    <location>
        <begin position="1091"/>
        <end position="1110"/>
    </location>
</feature>
<dbReference type="Proteomes" id="UP001152797">
    <property type="component" value="Unassembled WGS sequence"/>
</dbReference>
<dbReference type="InterPro" id="IPR045148">
    <property type="entry name" value="TCRG1-like"/>
</dbReference>
<dbReference type="Pfam" id="PF02493">
    <property type="entry name" value="MORN"/>
    <property type="match status" value="4"/>
</dbReference>
<dbReference type="Gene3D" id="2.20.110.10">
    <property type="entry name" value="Histone H3 K4-specific methyltransferase SET7/9 N-terminal domain"/>
    <property type="match status" value="1"/>
</dbReference>
<dbReference type="EMBL" id="CAMXCT030004013">
    <property type="protein sequence ID" value="CAL4794651.1"/>
    <property type="molecule type" value="Genomic_DNA"/>
</dbReference>
<dbReference type="SMART" id="SM00441">
    <property type="entry name" value="FF"/>
    <property type="match status" value="3"/>
</dbReference>
<feature type="compositionally biased region" description="Low complexity" evidence="3">
    <location>
        <begin position="152"/>
        <end position="162"/>
    </location>
</feature>
<feature type="domain" description="WW" evidence="4">
    <location>
        <begin position="184"/>
        <end position="211"/>
    </location>
</feature>
<dbReference type="Pfam" id="PF01846">
    <property type="entry name" value="FF"/>
    <property type="match status" value="1"/>
</dbReference>
<dbReference type="CDD" id="cd00201">
    <property type="entry name" value="WW"/>
    <property type="match status" value="2"/>
</dbReference>
<reference evidence="5" key="1">
    <citation type="submission" date="2022-10" db="EMBL/GenBank/DDBJ databases">
        <authorList>
            <person name="Chen Y."/>
            <person name="Dougan E. K."/>
            <person name="Chan C."/>
            <person name="Rhodes N."/>
            <person name="Thang M."/>
        </authorList>
    </citation>
    <scope>NUCLEOTIDE SEQUENCE</scope>
</reference>
<dbReference type="SMART" id="SM00456">
    <property type="entry name" value="WW"/>
    <property type="match status" value="2"/>
</dbReference>
<organism evidence="5">
    <name type="scientific">Cladocopium goreaui</name>
    <dbReference type="NCBI Taxonomy" id="2562237"/>
    <lineage>
        <taxon>Eukaryota</taxon>
        <taxon>Sar</taxon>
        <taxon>Alveolata</taxon>
        <taxon>Dinophyceae</taxon>
        <taxon>Suessiales</taxon>
        <taxon>Symbiodiniaceae</taxon>
        <taxon>Cladocopium</taxon>
    </lineage>
</organism>
<evidence type="ECO:0000313" key="6">
    <source>
        <dbReference type="EMBL" id="CAL4794651.1"/>
    </source>
</evidence>
<reference evidence="6 7" key="2">
    <citation type="submission" date="2024-05" db="EMBL/GenBank/DDBJ databases">
        <authorList>
            <person name="Chen Y."/>
            <person name="Shah S."/>
            <person name="Dougan E. K."/>
            <person name="Thang M."/>
            <person name="Chan C."/>
        </authorList>
    </citation>
    <scope>NUCLEOTIDE SEQUENCE [LARGE SCALE GENOMIC DNA]</scope>
</reference>
<dbReference type="InterPro" id="IPR036517">
    <property type="entry name" value="FF_domain_sf"/>
</dbReference>
<dbReference type="OrthoDB" id="187617at2759"/>
<dbReference type="SUPFAM" id="SSF82185">
    <property type="entry name" value="Histone H3 K4-specific methyltransferase SET7/9 N-terminal domain"/>
    <property type="match status" value="1"/>
</dbReference>
<protein>
    <submittedName>
        <fullName evidence="6">Pre-mRNA-processing protein 40C (AtPRP40c) (Transcription elongation regulator 1)</fullName>
    </submittedName>
</protein>
<feature type="coiled-coil region" evidence="2">
    <location>
        <begin position="552"/>
        <end position="586"/>
    </location>
</feature>
<feature type="domain" description="WW" evidence="4">
    <location>
        <begin position="254"/>
        <end position="283"/>
    </location>
</feature>
<dbReference type="Gene3D" id="2.20.70.10">
    <property type="match status" value="2"/>
</dbReference>
<proteinExistence type="predicted"/>
<evidence type="ECO:0000313" key="5">
    <source>
        <dbReference type="EMBL" id="CAI4007339.1"/>
    </source>
</evidence>
<dbReference type="Gene3D" id="3.30.200.20">
    <property type="entry name" value="Phosphorylase Kinase, domain 1"/>
    <property type="match status" value="1"/>
</dbReference>
<dbReference type="PANTHER" id="PTHR15377:SF3">
    <property type="entry name" value="WW DOMAIN-CONTAINING PROTEIN"/>
    <property type="match status" value="1"/>
</dbReference>
<keyword evidence="2" id="KW-0175">Coiled coil</keyword>
<evidence type="ECO:0000256" key="1">
    <source>
        <dbReference type="ARBA" id="ARBA00022737"/>
    </source>
</evidence>